<dbReference type="EMBL" id="CP048113">
    <property type="protein sequence ID" value="QHS62000.1"/>
    <property type="molecule type" value="Genomic_DNA"/>
</dbReference>
<gene>
    <name evidence="3" type="ORF">GWR21_21045</name>
</gene>
<dbReference type="RefSeq" id="WP_162333655.1">
    <property type="nucleotide sequence ID" value="NZ_CP048113.1"/>
</dbReference>
<dbReference type="Pfam" id="PF00534">
    <property type="entry name" value="Glycos_transf_1"/>
    <property type="match status" value="1"/>
</dbReference>
<proteinExistence type="predicted"/>
<dbReference type="Pfam" id="PF13477">
    <property type="entry name" value="Glyco_trans_4_2"/>
    <property type="match status" value="1"/>
</dbReference>
<accession>A0A6B9ZHW7</accession>
<dbReference type="InterPro" id="IPR028098">
    <property type="entry name" value="Glyco_trans_4-like_N"/>
</dbReference>
<dbReference type="KEGG" id="chih:GWR21_21045"/>
<organism evidence="3 4">
    <name type="scientific">Chitinophaga agri</name>
    <dbReference type="NCBI Taxonomy" id="2703787"/>
    <lineage>
        <taxon>Bacteria</taxon>
        <taxon>Pseudomonadati</taxon>
        <taxon>Bacteroidota</taxon>
        <taxon>Chitinophagia</taxon>
        <taxon>Chitinophagales</taxon>
        <taxon>Chitinophagaceae</taxon>
        <taxon>Chitinophaga</taxon>
    </lineage>
</organism>
<keyword evidence="3" id="KW-0808">Transferase</keyword>
<feature type="domain" description="Glycosyl transferase family 1" evidence="1">
    <location>
        <begin position="188"/>
        <end position="354"/>
    </location>
</feature>
<evidence type="ECO:0000259" key="2">
    <source>
        <dbReference type="Pfam" id="PF13477"/>
    </source>
</evidence>
<dbReference type="CDD" id="cd03808">
    <property type="entry name" value="GT4_CapM-like"/>
    <property type="match status" value="1"/>
</dbReference>
<protein>
    <submittedName>
        <fullName evidence="3">Glycosyltransferase family 4 protein</fullName>
    </submittedName>
</protein>
<dbReference type="GO" id="GO:0016757">
    <property type="term" value="F:glycosyltransferase activity"/>
    <property type="evidence" value="ECO:0007669"/>
    <property type="project" value="InterPro"/>
</dbReference>
<dbReference type="InterPro" id="IPR001296">
    <property type="entry name" value="Glyco_trans_1"/>
</dbReference>
<dbReference type="AlphaFoldDB" id="A0A6B9ZHW7"/>
<keyword evidence="4" id="KW-1185">Reference proteome</keyword>
<reference evidence="3 4" key="1">
    <citation type="submission" date="2020-01" db="EMBL/GenBank/DDBJ databases">
        <title>Complete genome sequence of Chitinophaga sp. H33E-04 isolated from quinoa roots.</title>
        <authorList>
            <person name="Weon H.-Y."/>
            <person name="Lee S.A."/>
        </authorList>
    </citation>
    <scope>NUCLEOTIDE SEQUENCE [LARGE SCALE GENOMIC DNA]</scope>
    <source>
        <strain evidence="3 4">H33E-04</strain>
    </source>
</reference>
<evidence type="ECO:0000259" key="1">
    <source>
        <dbReference type="Pfam" id="PF00534"/>
    </source>
</evidence>
<dbReference type="PANTHER" id="PTHR12526">
    <property type="entry name" value="GLYCOSYLTRANSFERASE"/>
    <property type="match status" value="1"/>
</dbReference>
<name>A0A6B9ZHW7_9BACT</name>
<feature type="domain" description="Glycosyltransferase subfamily 4-like N-terminal" evidence="2">
    <location>
        <begin position="10"/>
        <end position="149"/>
    </location>
</feature>
<dbReference type="Proteomes" id="UP000476411">
    <property type="component" value="Chromosome"/>
</dbReference>
<dbReference type="PANTHER" id="PTHR12526:SF638">
    <property type="entry name" value="SPORE COAT PROTEIN SA"/>
    <property type="match status" value="1"/>
</dbReference>
<dbReference type="SUPFAM" id="SSF53756">
    <property type="entry name" value="UDP-Glycosyltransferase/glycogen phosphorylase"/>
    <property type="match status" value="1"/>
</dbReference>
<evidence type="ECO:0000313" key="3">
    <source>
        <dbReference type="EMBL" id="QHS62000.1"/>
    </source>
</evidence>
<sequence>MSKGKAFIVSNLDTFFLANRKEQAQVMREKGYEVHVLAADTGRSGDITKMGFVYHELPMARYSLNPFLSLKSIRDIRRIYQKESPVVIHHLGLKVIMLGTLAAMKTGAAVFNTYTGLGYLFTIDTPKTKFFRSVLFMFSKWLYSRKRVVAIFQNMTDFNLFKKHNTIDDTNGFVIRGCGVNTEEYRYAPMPDQQPLKIILPGKMLSSKGIYDFVEVAKAIKNDKTISQEVEFMLCGGIEEGHPFSAKKEEIEHWHNQGWVNWAGFQKDMLAMYTNADIVMLPSWREGMPKGLLEAGSVGRPIITYDVAGCSEAVEDGVSGYVVPFGDVKLLTERTRQLIVDRDLRVKMGENSRQYVLRHFETYKIIEENLALYNKFL</sequence>
<evidence type="ECO:0000313" key="4">
    <source>
        <dbReference type="Proteomes" id="UP000476411"/>
    </source>
</evidence>
<dbReference type="Gene3D" id="3.40.50.2000">
    <property type="entry name" value="Glycogen Phosphorylase B"/>
    <property type="match status" value="2"/>
</dbReference>